<dbReference type="Gene3D" id="2.60.40.10">
    <property type="entry name" value="Immunoglobulins"/>
    <property type="match status" value="1"/>
</dbReference>
<organism evidence="5 6">
    <name type="scientific">Astyanax mexicanus</name>
    <name type="common">Blind cave fish</name>
    <name type="synonym">Astyanax fasciatus mexicanus</name>
    <dbReference type="NCBI Taxonomy" id="7994"/>
    <lineage>
        <taxon>Eukaryota</taxon>
        <taxon>Metazoa</taxon>
        <taxon>Chordata</taxon>
        <taxon>Craniata</taxon>
        <taxon>Vertebrata</taxon>
        <taxon>Euteleostomi</taxon>
        <taxon>Actinopterygii</taxon>
        <taxon>Neopterygii</taxon>
        <taxon>Teleostei</taxon>
        <taxon>Ostariophysi</taxon>
        <taxon>Characiformes</taxon>
        <taxon>Characoidei</taxon>
        <taxon>Acestrorhamphidae</taxon>
        <taxon>Acestrorhamphinae</taxon>
        <taxon>Astyanax</taxon>
    </lineage>
</organism>
<feature type="domain" description="Immunoglobulin V-set" evidence="4">
    <location>
        <begin position="44"/>
        <end position="126"/>
    </location>
</feature>
<evidence type="ECO:0000256" key="2">
    <source>
        <dbReference type="ARBA" id="ARBA00022692"/>
    </source>
</evidence>
<name>A0A8B9KKB8_ASTMX</name>
<dbReference type="Pfam" id="PF07686">
    <property type="entry name" value="V-set"/>
    <property type="match status" value="1"/>
</dbReference>
<dbReference type="PANTHER" id="PTHR11860:SF118">
    <property type="entry name" value="CMRF35-LIKE MOLECULE 3-RELATED"/>
    <property type="match status" value="1"/>
</dbReference>
<dbReference type="Proteomes" id="UP000694621">
    <property type="component" value="Unplaced"/>
</dbReference>
<sequence length="181" mass="20749">MVQCSTAALANELGHGWEKTQGSIRERLSTYVAGSKRSKDTYAGTKGSTLEIYCDYPEGYQDYVKYFCRDPCADDDILIKSDNSISKRRYTLLDNVSNRNFIITIKNLIVEDFGVYHCGVEKSGTDILTKVKLFISGGELFFITFSYFLSKSIETVRSIPFFNRLKTFGFHIKRESHHWCI</sequence>
<dbReference type="SUPFAM" id="SSF48726">
    <property type="entry name" value="Immunoglobulin"/>
    <property type="match status" value="1"/>
</dbReference>
<dbReference type="InterPro" id="IPR013106">
    <property type="entry name" value="Ig_V-set"/>
</dbReference>
<accession>A0A8B9KKB8</accession>
<dbReference type="GO" id="GO:0004888">
    <property type="term" value="F:transmembrane signaling receptor activity"/>
    <property type="evidence" value="ECO:0007669"/>
    <property type="project" value="TreeGrafter"/>
</dbReference>
<evidence type="ECO:0000313" key="6">
    <source>
        <dbReference type="Proteomes" id="UP000694621"/>
    </source>
</evidence>
<protein>
    <recommendedName>
        <fullName evidence="4">Immunoglobulin V-set domain-containing protein</fullName>
    </recommendedName>
</protein>
<dbReference type="Ensembl" id="ENSAMXT00005041367.1">
    <property type="protein sequence ID" value="ENSAMXP00005037956.1"/>
    <property type="gene ID" value="ENSAMXG00005018037.1"/>
</dbReference>
<dbReference type="InterPro" id="IPR036179">
    <property type="entry name" value="Ig-like_dom_sf"/>
</dbReference>
<dbReference type="GO" id="GO:0005886">
    <property type="term" value="C:plasma membrane"/>
    <property type="evidence" value="ECO:0007669"/>
    <property type="project" value="TreeGrafter"/>
</dbReference>
<evidence type="ECO:0000313" key="5">
    <source>
        <dbReference type="Ensembl" id="ENSAMXP00005037956.1"/>
    </source>
</evidence>
<evidence type="ECO:0000256" key="3">
    <source>
        <dbReference type="ARBA" id="ARBA00023136"/>
    </source>
</evidence>
<proteinExistence type="predicted"/>
<reference evidence="5" key="1">
    <citation type="submission" date="2025-08" db="UniProtKB">
        <authorList>
            <consortium name="Ensembl"/>
        </authorList>
    </citation>
    <scope>IDENTIFICATION</scope>
</reference>
<dbReference type="InterPro" id="IPR013783">
    <property type="entry name" value="Ig-like_fold"/>
</dbReference>
<dbReference type="AlphaFoldDB" id="A0A8B9KKB8"/>
<dbReference type="PANTHER" id="PTHR11860">
    <property type="entry name" value="POLYMERIC-IMMUNOGLOBULIN RECEPTOR"/>
    <property type="match status" value="1"/>
</dbReference>
<comment type="subcellular location">
    <subcellularLocation>
        <location evidence="1">Membrane</location>
    </subcellularLocation>
</comment>
<keyword evidence="3" id="KW-0472">Membrane</keyword>
<evidence type="ECO:0000259" key="4">
    <source>
        <dbReference type="Pfam" id="PF07686"/>
    </source>
</evidence>
<keyword evidence="2" id="KW-0812">Transmembrane</keyword>
<evidence type="ECO:0000256" key="1">
    <source>
        <dbReference type="ARBA" id="ARBA00004370"/>
    </source>
</evidence>
<dbReference type="InterPro" id="IPR050671">
    <property type="entry name" value="CD300_family_receptors"/>
</dbReference>